<dbReference type="SMART" id="SM00072">
    <property type="entry name" value="GuKc"/>
    <property type="match status" value="1"/>
</dbReference>
<evidence type="ECO:0000256" key="1">
    <source>
        <dbReference type="ARBA" id="ARBA00000373"/>
    </source>
</evidence>
<evidence type="ECO:0000256" key="2">
    <source>
        <dbReference type="ARBA" id="ARBA00005069"/>
    </source>
</evidence>
<dbReference type="GO" id="GO:0006015">
    <property type="term" value="P:5-phosphoribose 1-diphosphate biosynthetic process"/>
    <property type="evidence" value="ECO:0007669"/>
    <property type="project" value="UniProtKB-UniRule"/>
</dbReference>
<keyword evidence="9" id="KW-1185">Reference proteome</keyword>
<reference evidence="8 9" key="1">
    <citation type="submission" date="2018-10" db="EMBL/GenBank/DDBJ databases">
        <title>Xanthobacter tagetidis genome sequencing and assembly.</title>
        <authorList>
            <person name="Maclea K.S."/>
            <person name="Goen A.E."/>
            <person name="Fatima S.A."/>
        </authorList>
    </citation>
    <scope>NUCLEOTIDE SEQUENCE [LARGE SCALE GENOMIC DNA]</scope>
    <source>
        <strain evidence="8 9">ATCC 700314</strain>
    </source>
</reference>
<keyword evidence="3 6" id="KW-0808">Transferase</keyword>
<sequence>MTASGASTQPVGPGPLVLVVGPSGAGKDTLIDKARARLEGDGRVLFARRLVTRPPGAGEAHGTLGEADFAAGCAAARFPLSWRAHGLGYALGPEVAAHLRGGGVVVANGSRASLPQARRRFATVRVVLVSAPAEVRAMRLAARGRESAAEIAARLRHAPAVEVAPDLVIENVGSPEAGGEALAAFIAAVLEGTGKAGA</sequence>
<dbReference type="OrthoDB" id="341217at2"/>
<dbReference type="EMBL" id="RCTF01000004">
    <property type="protein sequence ID" value="RLP80128.1"/>
    <property type="molecule type" value="Genomic_DNA"/>
</dbReference>
<keyword evidence="4 6" id="KW-0547">Nucleotide-binding</keyword>
<comment type="similarity">
    <text evidence="6">Belongs to the ribose 1,5-bisphosphokinase family.</text>
</comment>
<dbReference type="AlphaFoldDB" id="A0A3L7AKN4"/>
<dbReference type="Gene3D" id="3.40.50.300">
    <property type="entry name" value="P-loop containing nucleotide triphosphate hydrolases"/>
    <property type="match status" value="1"/>
</dbReference>
<dbReference type="InterPro" id="IPR008145">
    <property type="entry name" value="GK/Ca_channel_bsu"/>
</dbReference>
<comment type="catalytic activity">
    <reaction evidence="1 6">
        <text>alpha-D-ribose 1,5-bisphosphate + ATP = 5-phospho-alpha-D-ribose 1-diphosphate + ADP</text>
        <dbReference type="Rhea" id="RHEA:20109"/>
        <dbReference type="ChEBI" id="CHEBI:30616"/>
        <dbReference type="ChEBI" id="CHEBI:58017"/>
        <dbReference type="ChEBI" id="CHEBI:68688"/>
        <dbReference type="ChEBI" id="CHEBI:456216"/>
        <dbReference type="EC" id="2.7.4.23"/>
    </reaction>
</comment>
<evidence type="ECO:0000256" key="4">
    <source>
        <dbReference type="ARBA" id="ARBA00022741"/>
    </source>
</evidence>
<evidence type="ECO:0000313" key="9">
    <source>
        <dbReference type="Proteomes" id="UP000269692"/>
    </source>
</evidence>
<feature type="domain" description="Guanylate kinase/L-type calcium channel beta subunit" evidence="7">
    <location>
        <begin position="13"/>
        <end position="189"/>
    </location>
</feature>
<keyword evidence="5 6" id="KW-0067">ATP-binding</keyword>
<dbReference type="InterPro" id="IPR027417">
    <property type="entry name" value="P-loop_NTPase"/>
</dbReference>
<dbReference type="EC" id="2.7.4.23" evidence="6"/>
<organism evidence="8 9">
    <name type="scientific">Xanthobacter tagetidis</name>
    <dbReference type="NCBI Taxonomy" id="60216"/>
    <lineage>
        <taxon>Bacteria</taxon>
        <taxon>Pseudomonadati</taxon>
        <taxon>Pseudomonadota</taxon>
        <taxon>Alphaproteobacteria</taxon>
        <taxon>Hyphomicrobiales</taxon>
        <taxon>Xanthobacteraceae</taxon>
        <taxon>Xanthobacter</taxon>
    </lineage>
</organism>
<dbReference type="RefSeq" id="WP_121622631.1">
    <property type="nucleotide sequence ID" value="NZ_JACIIW010000002.1"/>
</dbReference>
<dbReference type="GO" id="GO:0033863">
    <property type="term" value="F:ribose 1,5-bisphosphate phosphokinase activity"/>
    <property type="evidence" value="ECO:0007669"/>
    <property type="project" value="UniProtKB-UniRule"/>
</dbReference>
<feature type="binding site" evidence="6">
    <location>
        <begin position="21"/>
        <end position="28"/>
    </location>
    <ligand>
        <name>ATP</name>
        <dbReference type="ChEBI" id="CHEBI:30616"/>
    </ligand>
</feature>
<evidence type="ECO:0000256" key="5">
    <source>
        <dbReference type="ARBA" id="ARBA00022840"/>
    </source>
</evidence>
<protein>
    <recommendedName>
        <fullName evidence="6">Ribose 1,5-bisphosphate phosphokinase PhnN</fullName>
        <ecNumber evidence="6">2.7.4.23</ecNumber>
    </recommendedName>
    <alternativeName>
        <fullName evidence="6">Ribose 1,5-bisphosphokinase</fullName>
    </alternativeName>
</protein>
<dbReference type="HAMAP" id="MF_00836">
    <property type="entry name" value="PhnN"/>
    <property type="match status" value="1"/>
</dbReference>
<dbReference type="GO" id="GO:0005524">
    <property type="term" value="F:ATP binding"/>
    <property type="evidence" value="ECO:0007669"/>
    <property type="project" value="UniProtKB-KW"/>
</dbReference>
<dbReference type="NCBIfam" id="TIGR02322">
    <property type="entry name" value="phosphon_PhnN"/>
    <property type="match status" value="1"/>
</dbReference>
<gene>
    <name evidence="6 8" type="primary">phnN</name>
    <name evidence="8" type="ORF">D9R14_07185</name>
</gene>
<comment type="pathway">
    <text evidence="2 6">Metabolic intermediate biosynthesis; 5-phospho-alpha-D-ribose 1-diphosphate biosynthesis; 5-phospho-alpha-D-ribose 1-diphosphate from D-ribose 5-phosphate (route II): step 3/3.</text>
</comment>
<dbReference type="Proteomes" id="UP000269692">
    <property type="component" value="Unassembled WGS sequence"/>
</dbReference>
<name>A0A3L7AKN4_9HYPH</name>
<evidence type="ECO:0000259" key="7">
    <source>
        <dbReference type="SMART" id="SM00072"/>
    </source>
</evidence>
<comment type="caution">
    <text evidence="8">The sequence shown here is derived from an EMBL/GenBank/DDBJ whole genome shotgun (WGS) entry which is preliminary data.</text>
</comment>
<comment type="function">
    <text evidence="6">Catalyzes the phosphorylation of ribose 1,5-bisphosphate to 5-phospho-D-ribosyl alpha-1-diphosphate (PRPP).</text>
</comment>
<dbReference type="GO" id="GO:0019634">
    <property type="term" value="P:organic phosphonate metabolic process"/>
    <property type="evidence" value="ECO:0007669"/>
    <property type="project" value="UniProtKB-UniRule"/>
</dbReference>
<evidence type="ECO:0000256" key="3">
    <source>
        <dbReference type="ARBA" id="ARBA00022679"/>
    </source>
</evidence>
<evidence type="ECO:0000256" key="6">
    <source>
        <dbReference type="HAMAP-Rule" id="MF_00836"/>
    </source>
</evidence>
<keyword evidence="8" id="KW-0418">Kinase</keyword>
<dbReference type="SUPFAM" id="SSF52540">
    <property type="entry name" value="P-loop containing nucleoside triphosphate hydrolases"/>
    <property type="match status" value="1"/>
</dbReference>
<dbReference type="UniPathway" id="UPA00087">
    <property type="reaction ID" value="UER00175"/>
</dbReference>
<dbReference type="InterPro" id="IPR012699">
    <property type="entry name" value="PhnN"/>
</dbReference>
<proteinExistence type="inferred from homology"/>
<accession>A0A3L7AKN4</accession>
<evidence type="ECO:0000313" key="8">
    <source>
        <dbReference type="EMBL" id="RLP80128.1"/>
    </source>
</evidence>